<accession>A0A1N7NI86</accession>
<sequence length="129" mass="13590">MYVRAITAEQINAAVTAETVNNHVDLSGVFDSSRSEVVFSGETSQFNISTSEYGIYEIAAGYAGASNPNLVGMFSITSDGVNDHVTHGTIASGSAGRLSASHNTTYDTLGVYTLSEGQDIFIMKVVRVG</sequence>
<organism evidence="1 2">
    <name type="scientific">Thalassolituus maritimus</name>
    <dbReference type="NCBI Taxonomy" id="484498"/>
    <lineage>
        <taxon>Bacteria</taxon>
        <taxon>Pseudomonadati</taxon>
        <taxon>Pseudomonadota</taxon>
        <taxon>Gammaproteobacteria</taxon>
        <taxon>Oceanospirillales</taxon>
        <taxon>Oceanospirillaceae</taxon>
        <taxon>Thalassolituus</taxon>
    </lineage>
</organism>
<keyword evidence="2" id="KW-1185">Reference proteome</keyword>
<gene>
    <name evidence="1" type="ORF">SAMN05421686_10727</name>
</gene>
<dbReference type="AlphaFoldDB" id="A0A1N7NI86"/>
<dbReference type="RefSeq" id="WP_076516297.1">
    <property type="nucleotide sequence ID" value="NZ_FTOH01000007.1"/>
</dbReference>
<evidence type="ECO:0000313" key="2">
    <source>
        <dbReference type="Proteomes" id="UP000185639"/>
    </source>
</evidence>
<dbReference type="EMBL" id="FTOH01000007">
    <property type="protein sequence ID" value="SIS97899.1"/>
    <property type="molecule type" value="Genomic_DNA"/>
</dbReference>
<dbReference type="Proteomes" id="UP000185639">
    <property type="component" value="Unassembled WGS sequence"/>
</dbReference>
<name>A0A1N7NI86_9GAMM</name>
<reference evidence="2" key="1">
    <citation type="submission" date="2017-01" db="EMBL/GenBank/DDBJ databases">
        <authorList>
            <person name="Varghese N."/>
            <person name="Submissions S."/>
        </authorList>
    </citation>
    <scope>NUCLEOTIDE SEQUENCE [LARGE SCALE GENOMIC DNA]</scope>
    <source>
        <strain evidence="2">DSM 24913</strain>
    </source>
</reference>
<dbReference type="STRING" id="484498.SAMN05421686_10727"/>
<proteinExistence type="predicted"/>
<protein>
    <submittedName>
        <fullName evidence="1">Uncharacterized protein</fullName>
    </submittedName>
</protein>
<evidence type="ECO:0000313" key="1">
    <source>
        <dbReference type="EMBL" id="SIS97899.1"/>
    </source>
</evidence>